<dbReference type="SUPFAM" id="SSF46785">
    <property type="entry name" value="Winged helix' DNA-binding domain"/>
    <property type="match status" value="1"/>
</dbReference>
<dbReference type="FunFam" id="1.10.10.10:FF:000001">
    <property type="entry name" value="LysR family transcriptional regulator"/>
    <property type="match status" value="1"/>
</dbReference>
<evidence type="ECO:0000313" key="7">
    <source>
        <dbReference type="Proteomes" id="UP000245212"/>
    </source>
</evidence>
<dbReference type="Gene3D" id="3.40.190.290">
    <property type="match status" value="1"/>
</dbReference>
<dbReference type="GO" id="GO:0006351">
    <property type="term" value="P:DNA-templated transcription"/>
    <property type="evidence" value="ECO:0007669"/>
    <property type="project" value="TreeGrafter"/>
</dbReference>
<comment type="similarity">
    <text evidence="1">Belongs to the LysR transcriptional regulatory family.</text>
</comment>
<dbReference type="PROSITE" id="PS50931">
    <property type="entry name" value="HTH_LYSR"/>
    <property type="match status" value="1"/>
</dbReference>
<dbReference type="CDD" id="cd08422">
    <property type="entry name" value="PBP2_CrgA_like"/>
    <property type="match status" value="1"/>
</dbReference>
<dbReference type="GO" id="GO:0003700">
    <property type="term" value="F:DNA-binding transcription factor activity"/>
    <property type="evidence" value="ECO:0007669"/>
    <property type="project" value="InterPro"/>
</dbReference>
<reference evidence="7" key="1">
    <citation type="submission" date="2018-05" db="EMBL/GenBank/DDBJ databases">
        <authorList>
            <person name="Li Y."/>
        </authorList>
    </citation>
    <scope>NUCLEOTIDE SEQUENCE [LARGE SCALE GENOMIC DNA]</scope>
    <source>
        <strain evidence="7">3d-2-2</strain>
    </source>
</reference>
<dbReference type="InterPro" id="IPR005119">
    <property type="entry name" value="LysR_subst-bd"/>
</dbReference>
<name>A0A2V1K500_9BURK</name>
<dbReference type="SUPFAM" id="SSF53850">
    <property type="entry name" value="Periplasmic binding protein-like II"/>
    <property type="match status" value="1"/>
</dbReference>
<dbReference type="InterPro" id="IPR058163">
    <property type="entry name" value="LysR-type_TF_proteobact-type"/>
</dbReference>
<proteinExistence type="inferred from homology"/>
<keyword evidence="3" id="KW-0238">DNA-binding</keyword>
<dbReference type="InterPro" id="IPR000847">
    <property type="entry name" value="LysR_HTH_N"/>
</dbReference>
<gene>
    <name evidence="6" type="ORF">DD235_00015</name>
</gene>
<organism evidence="6 7">
    <name type="scientific">Corticimicrobacter populi</name>
    <dbReference type="NCBI Taxonomy" id="2175229"/>
    <lineage>
        <taxon>Bacteria</taxon>
        <taxon>Pseudomonadati</taxon>
        <taxon>Pseudomonadota</taxon>
        <taxon>Betaproteobacteria</taxon>
        <taxon>Burkholderiales</taxon>
        <taxon>Alcaligenaceae</taxon>
        <taxon>Corticimicrobacter</taxon>
    </lineage>
</organism>
<keyword evidence="2" id="KW-0805">Transcription regulation</keyword>
<dbReference type="Pfam" id="PF00126">
    <property type="entry name" value="HTH_1"/>
    <property type="match status" value="1"/>
</dbReference>
<keyword evidence="4" id="KW-0804">Transcription</keyword>
<evidence type="ECO:0000256" key="4">
    <source>
        <dbReference type="ARBA" id="ARBA00023163"/>
    </source>
</evidence>
<dbReference type="PANTHER" id="PTHR30537:SF5">
    <property type="entry name" value="HTH-TYPE TRANSCRIPTIONAL ACTIVATOR TTDR-RELATED"/>
    <property type="match status" value="1"/>
</dbReference>
<protein>
    <submittedName>
        <fullName evidence="6">LysR family transcriptional regulator</fullName>
    </submittedName>
</protein>
<evidence type="ECO:0000256" key="2">
    <source>
        <dbReference type="ARBA" id="ARBA00023015"/>
    </source>
</evidence>
<dbReference type="PANTHER" id="PTHR30537">
    <property type="entry name" value="HTH-TYPE TRANSCRIPTIONAL REGULATOR"/>
    <property type="match status" value="1"/>
</dbReference>
<accession>A0A2V1K500</accession>
<dbReference type="Pfam" id="PF03466">
    <property type="entry name" value="LysR_substrate"/>
    <property type="match status" value="1"/>
</dbReference>
<comment type="caution">
    <text evidence="6">The sequence shown here is derived from an EMBL/GenBank/DDBJ whole genome shotgun (WGS) entry which is preliminary data.</text>
</comment>
<sequence>MSRSLEMTVFVAIVDAGSFVGAADVLGMSKAAVSRHIVALESRLGVRLLQRTTRRLSLTEEGQIFYQRAREVLNAMDEAESTVSERALEPGGRIRINVPVSYGITCLAPLWSGFMARYPKVELDISLNDRVVDLIEEGYDMAVRISALPSSSLICRRLATTRMMLCASPDYLRRRGTPTTPAELLHHDTLTYTLLANHEEWYFQGSEGQVRTRIRPKVLSNNGDTCRMIALQGGGITLQPDFILGADVRRGELIELLPNYKTQELGVYAVFPSRRQLSLKVRHMVDYLTQALNH</sequence>
<feature type="domain" description="HTH lysR-type" evidence="5">
    <location>
        <begin position="7"/>
        <end position="59"/>
    </location>
</feature>
<dbReference type="Proteomes" id="UP000245212">
    <property type="component" value="Unassembled WGS sequence"/>
</dbReference>
<keyword evidence="7" id="KW-1185">Reference proteome</keyword>
<dbReference type="Gene3D" id="1.10.10.10">
    <property type="entry name" value="Winged helix-like DNA-binding domain superfamily/Winged helix DNA-binding domain"/>
    <property type="match status" value="1"/>
</dbReference>
<evidence type="ECO:0000256" key="3">
    <source>
        <dbReference type="ARBA" id="ARBA00023125"/>
    </source>
</evidence>
<dbReference type="RefSeq" id="WP_109060032.1">
    <property type="nucleotide sequence ID" value="NZ_QETA01000001.1"/>
</dbReference>
<dbReference type="AlphaFoldDB" id="A0A2V1K500"/>
<dbReference type="FunFam" id="3.40.190.290:FF:000001">
    <property type="entry name" value="Transcriptional regulator, LysR family"/>
    <property type="match status" value="1"/>
</dbReference>
<dbReference type="EMBL" id="QETA01000001">
    <property type="protein sequence ID" value="PWF24627.1"/>
    <property type="molecule type" value="Genomic_DNA"/>
</dbReference>
<evidence type="ECO:0000313" key="6">
    <source>
        <dbReference type="EMBL" id="PWF24627.1"/>
    </source>
</evidence>
<dbReference type="GO" id="GO:0043565">
    <property type="term" value="F:sequence-specific DNA binding"/>
    <property type="evidence" value="ECO:0007669"/>
    <property type="project" value="TreeGrafter"/>
</dbReference>
<dbReference type="InterPro" id="IPR036390">
    <property type="entry name" value="WH_DNA-bd_sf"/>
</dbReference>
<evidence type="ECO:0000256" key="1">
    <source>
        <dbReference type="ARBA" id="ARBA00009437"/>
    </source>
</evidence>
<dbReference type="InterPro" id="IPR036388">
    <property type="entry name" value="WH-like_DNA-bd_sf"/>
</dbReference>
<evidence type="ECO:0000259" key="5">
    <source>
        <dbReference type="PROSITE" id="PS50931"/>
    </source>
</evidence>